<evidence type="ECO:0000313" key="3">
    <source>
        <dbReference type="EMBL" id="KAG9698547.1"/>
    </source>
</evidence>
<dbReference type="Proteomes" id="UP000779574">
    <property type="component" value="Unassembled WGS sequence"/>
</dbReference>
<accession>A0A9P8JDF6</accession>
<reference evidence="3" key="1">
    <citation type="journal article" date="2021" name="J Fungi (Basel)">
        <title>Virulence traits and population genomics of the black yeast Aureobasidium melanogenum.</title>
        <authorList>
            <person name="Cernosa A."/>
            <person name="Sun X."/>
            <person name="Gostincar C."/>
            <person name="Fang C."/>
            <person name="Gunde-Cimerman N."/>
            <person name="Song Z."/>
        </authorList>
    </citation>
    <scope>NUCLEOTIDE SEQUENCE</scope>
    <source>
        <strain evidence="3">EXF-9911</strain>
    </source>
</reference>
<reference evidence="3" key="2">
    <citation type="submission" date="2021-08" db="EMBL/GenBank/DDBJ databases">
        <authorList>
            <person name="Gostincar C."/>
            <person name="Sun X."/>
            <person name="Song Z."/>
            <person name="Gunde-Cimerman N."/>
        </authorList>
    </citation>
    <scope>NUCLEOTIDE SEQUENCE</scope>
    <source>
        <strain evidence="3">EXF-9911</strain>
    </source>
</reference>
<feature type="signal peptide" evidence="1">
    <location>
        <begin position="1"/>
        <end position="15"/>
    </location>
</feature>
<proteinExistence type="predicted"/>
<feature type="domain" description="NTF2-like" evidence="2">
    <location>
        <begin position="50"/>
        <end position="198"/>
    </location>
</feature>
<feature type="chain" id="PRO_5040228982" description="NTF2-like domain-containing protein" evidence="1">
    <location>
        <begin position="16"/>
        <end position="210"/>
    </location>
</feature>
<evidence type="ECO:0000259" key="2">
    <source>
        <dbReference type="Pfam" id="PF26534"/>
    </source>
</evidence>
<organism evidence="3 4">
    <name type="scientific">Aureobasidium melanogenum</name>
    <name type="common">Aureobasidium pullulans var. melanogenum</name>
    <dbReference type="NCBI Taxonomy" id="46634"/>
    <lineage>
        <taxon>Eukaryota</taxon>
        <taxon>Fungi</taxon>
        <taxon>Dikarya</taxon>
        <taxon>Ascomycota</taxon>
        <taxon>Pezizomycotina</taxon>
        <taxon>Dothideomycetes</taxon>
        <taxon>Dothideomycetidae</taxon>
        <taxon>Dothideales</taxon>
        <taxon>Saccotheciaceae</taxon>
        <taxon>Aureobasidium</taxon>
    </lineage>
</organism>
<evidence type="ECO:0000256" key="1">
    <source>
        <dbReference type="SAM" id="SignalP"/>
    </source>
</evidence>
<dbReference type="OrthoDB" id="5596743at2759"/>
<dbReference type="InterPro" id="IPR058645">
    <property type="entry name" value="NTF2-like_dom_7"/>
</dbReference>
<gene>
    <name evidence="3" type="ORF">KCU76_g2162</name>
</gene>
<dbReference type="AlphaFoldDB" id="A0A9P8JDF6"/>
<dbReference type="Pfam" id="PF26534">
    <property type="entry name" value="NTF2_7"/>
    <property type="match status" value="1"/>
</dbReference>
<protein>
    <recommendedName>
        <fullName evidence="2">NTF2-like domain-containing protein</fullName>
    </recommendedName>
</protein>
<name>A0A9P8JDF6_AURME</name>
<comment type="caution">
    <text evidence="3">The sequence shown here is derived from an EMBL/GenBank/DDBJ whole genome shotgun (WGS) entry which is preliminary data.</text>
</comment>
<feature type="non-terminal residue" evidence="3">
    <location>
        <position position="1"/>
    </location>
</feature>
<keyword evidence="1" id="KW-0732">Signal</keyword>
<evidence type="ECO:0000313" key="4">
    <source>
        <dbReference type="Proteomes" id="UP000779574"/>
    </source>
</evidence>
<sequence>MRTFVLAALVALAAAHPPFEHPNWPSHPAWASKPYPTNTAIPSHPSGAPCISAADASLIGTSFGLTISNYTEALAVQLFTNNFTDQSDSVNTLIHEPGLKAQDLGSLTFKSKAEFLAGQGAQPPVPFKVLNLWNTCNTVVIRWLSAQTPLPVQGISIASVVPAIAGQGGGFGVGPQKWQISAIVAEFNSGAWLGNLGYPECKVVANATAS</sequence>
<dbReference type="EMBL" id="JAHFXF010000051">
    <property type="protein sequence ID" value="KAG9698547.1"/>
    <property type="molecule type" value="Genomic_DNA"/>
</dbReference>